<evidence type="ECO:0000313" key="4">
    <source>
        <dbReference type="Proteomes" id="UP000183567"/>
    </source>
</evidence>
<dbReference type="InterPro" id="IPR036322">
    <property type="entry name" value="WD40_repeat_dom_sf"/>
</dbReference>
<dbReference type="AlphaFoldDB" id="A0A1J8Q0E4"/>
<gene>
    <name evidence="3" type="ORF">AZE42_03161</name>
</gene>
<dbReference type="STRING" id="180088.A0A1J8Q0E4"/>
<name>A0A1J8Q0E4_9AGAM</name>
<dbReference type="Proteomes" id="UP000183567">
    <property type="component" value="Unassembled WGS sequence"/>
</dbReference>
<protein>
    <recommendedName>
        <fullName evidence="5">Sterol regulatory element-binding protein cleavage-activating protein</fullName>
    </recommendedName>
</protein>
<keyword evidence="2" id="KW-0472">Membrane</keyword>
<feature type="region of interest" description="Disordered" evidence="1">
    <location>
        <begin position="247"/>
        <end position="269"/>
    </location>
</feature>
<evidence type="ECO:0000256" key="2">
    <source>
        <dbReference type="SAM" id="Phobius"/>
    </source>
</evidence>
<evidence type="ECO:0000313" key="3">
    <source>
        <dbReference type="EMBL" id="OJA14549.1"/>
    </source>
</evidence>
<dbReference type="InterPro" id="IPR015943">
    <property type="entry name" value="WD40/YVTN_repeat-like_dom_sf"/>
</dbReference>
<dbReference type="OrthoDB" id="6510177at2759"/>
<accession>A0A1J8Q0E4</accession>
<sequence length="739" mass="80079">MTRPTARAIKAGFTHTSTAQQHIQAAHCHPHSQDPTWRIWKTLNPDEEPLVDLRLEVPNIVTFLPDTWAEQDYQHASGSARSFSLIFWLFKFMVLPISGTIAAVHGLLLYVLKDAELLEVQRNRANADVFSPKIEKLLDGQASFKTLPRTFPTDIDLLASSRDCRMSSAYGTSMTRALSSSSTSFSQERIAGVALDDAGEYCAVGTTCGTIGVWFMMGRSARPYATLAPHSISGGIRELHFAPPLQSVSKQKNGPQPRPCTPPPGPPEPETLLVVYENGTTAQWIIDSHASSSIFPMSSEPILQSRLLSVRSDDRILAAFVLADGALEVLGYSFDYRAIGATHAEVVLSTVKRIFKVTTGNSSFFKYASCTSSRLPIAVPIRCALQPGNSADRVSRVDACKVRLDGRDHIIIGVASEAGVISLWDAGSSECISILEENHGAIDQLRISNSCVVNCQFCGEPPLDSFMVSVSIGNTAVFYKVYITSQERRCTCPRNNPQESTILSLATGRRSRSNSIASTIGPSVPSTRRLSSASIVPAPDASAFPVSGHGILSRRVSEKGLRRLSESYVLPNLTDEDDDGHSIYIDPPISRPSTWSNVAVIRAGDAGCERGGWDAAGDKIVGVRRITRAHTKSGLQPPPSSTSRGLTAAVLDRWEIWLFDTGIPAKKRSAALSSLTDEPPVSLRRSFLLPSMYLSRPPSPTAVPDEYPRLPFTRVSPFLAIRGAAVAGFGNTVGLFLVS</sequence>
<organism evidence="3 4">
    <name type="scientific">Rhizopogon vesiculosus</name>
    <dbReference type="NCBI Taxonomy" id="180088"/>
    <lineage>
        <taxon>Eukaryota</taxon>
        <taxon>Fungi</taxon>
        <taxon>Dikarya</taxon>
        <taxon>Basidiomycota</taxon>
        <taxon>Agaricomycotina</taxon>
        <taxon>Agaricomycetes</taxon>
        <taxon>Agaricomycetidae</taxon>
        <taxon>Boletales</taxon>
        <taxon>Suillineae</taxon>
        <taxon>Rhizopogonaceae</taxon>
        <taxon>Rhizopogon</taxon>
    </lineage>
</organism>
<keyword evidence="2" id="KW-0812">Transmembrane</keyword>
<keyword evidence="4" id="KW-1185">Reference proteome</keyword>
<comment type="caution">
    <text evidence="3">The sequence shown here is derived from an EMBL/GenBank/DDBJ whole genome shotgun (WGS) entry which is preliminary data.</text>
</comment>
<feature type="transmembrane region" description="Helical" evidence="2">
    <location>
        <begin position="85"/>
        <end position="112"/>
    </location>
</feature>
<evidence type="ECO:0000256" key="1">
    <source>
        <dbReference type="SAM" id="MobiDB-lite"/>
    </source>
</evidence>
<dbReference type="SUPFAM" id="SSF50978">
    <property type="entry name" value="WD40 repeat-like"/>
    <property type="match status" value="1"/>
</dbReference>
<reference evidence="3 4" key="1">
    <citation type="submission" date="2016-03" db="EMBL/GenBank/DDBJ databases">
        <title>Comparative genomics of the ectomycorrhizal sister species Rhizopogon vinicolor and Rhizopogon vesiculosus (Basidiomycota: Boletales) reveals a divergence of the mating type B locus.</title>
        <authorList>
            <person name="Mujic A.B."/>
            <person name="Kuo A."/>
            <person name="Tritt A."/>
            <person name="Lipzen A."/>
            <person name="Chen C."/>
            <person name="Johnson J."/>
            <person name="Sharma A."/>
            <person name="Barry K."/>
            <person name="Grigoriev I.V."/>
            <person name="Spatafora J.W."/>
        </authorList>
    </citation>
    <scope>NUCLEOTIDE SEQUENCE [LARGE SCALE GENOMIC DNA]</scope>
    <source>
        <strain evidence="3 4">AM-OR11-056</strain>
    </source>
</reference>
<keyword evidence="2" id="KW-1133">Transmembrane helix</keyword>
<dbReference type="EMBL" id="LVVM01003613">
    <property type="protein sequence ID" value="OJA14549.1"/>
    <property type="molecule type" value="Genomic_DNA"/>
</dbReference>
<evidence type="ECO:0008006" key="5">
    <source>
        <dbReference type="Google" id="ProtNLM"/>
    </source>
</evidence>
<feature type="compositionally biased region" description="Pro residues" evidence="1">
    <location>
        <begin position="256"/>
        <end position="269"/>
    </location>
</feature>
<proteinExistence type="predicted"/>
<dbReference type="Gene3D" id="2.130.10.10">
    <property type="entry name" value="YVTN repeat-like/Quinoprotein amine dehydrogenase"/>
    <property type="match status" value="1"/>
</dbReference>